<dbReference type="EMBL" id="JAJNCT010000005">
    <property type="protein sequence ID" value="MCD2164407.1"/>
    <property type="molecule type" value="Genomic_DNA"/>
</dbReference>
<keyword evidence="2" id="KW-0812">Transmembrane</keyword>
<feature type="transmembrane region" description="Helical" evidence="2">
    <location>
        <begin position="21"/>
        <end position="42"/>
    </location>
</feature>
<keyword evidence="2" id="KW-0472">Membrane</keyword>
<organism evidence="3 4">
    <name type="scientific">Comamonas koreensis</name>
    <dbReference type="NCBI Taxonomy" id="160825"/>
    <lineage>
        <taxon>Bacteria</taxon>
        <taxon>Pseudomonadati</taxon>
        <taxon>Pseudomonadota</taxon>
        <taxon>Betaproteobacteria</taxon>
        <taxon>Burkholderiales</taxon>
        <taxon>Comamonadaceae</taxon>
        <taxon>Comamonas</taxon>
    </lineage>
</organism>
<dbReference type="GO" id="GO:0055085">
    <property type="term" value="P:transmembrane transport"/>
    <property type="evidence" value="ECO:0007669"/>
    <property type="project" value="InterPro"/>
</dbReference>
<proteinExistence type="predicted"/>
<name>A0AAW4XSR4_9BURK</name>
<evidence type="ECO:0000313" key="4">
    <source>
        <dbReference type="Proteomes" id="UP001199260"/>
    </source>
</evidence>
<dbReference type="AlphaFoldDB" id="A0AAW4XSR4"/>
<feature type="transmembrane region" description="Helical" evidence="2">
    <location>
        <begin position="48"/>
        <end position="67"/>
    </location>
</feature>
<feature type="coiled-coil region" evidence="1">
    <location>
        <begin position="100"/>
        <end position="127"/>
    </location>
</feature>
<keyword evidence="4" id="KW-1185">Reference proteome</keyword>
<keyword evidence="1" id="KW-0175">Coiled coil</keyword>
<dbReference type="RefSeq" id="WP_230771695.1">
    <property type="nucleotide sequence ID" value="NZ_JAJNCT010000005.1"/>
</dbReference>
<comment type="caution">
    <text evidence="3">The sequence shown here is derived from an EMBL/GenBank/DDBJ whole genome shotgun (WGS) entry which is preliminary data.</text>
</comment>
<evidence type="ECO:0000313" key="3">
    <source>
        <dbReference type="EMBL" id="MCD2164407.1"/>
    </source>
</evidence>
<dbReference type="Pfam" id="PF04120">
    <property type="entry name" value="Iron_permease"/>
    <property type="match status" value="1"/>
</dbReference>
<protein>
    <submittedName>
        <fullName evidence="3">Low affinity iron permease family protein</fullName>
    </submittedName>
</protein>
<gene>
    <name evidence="3" type="ORF">LPW39_04590</name>
</gene>
<sequence length="134" mass="14990">MKTKHSAFNKIARAVAKFSGRPVCFVGAVLVIVLWAVSGPFFGFNDTWQLVINTGTTIVTFLMVFLIQSTQNSDTEAMQIKLDELIRAIEPARNCMLSLEELDEEELDALRKEFDILAEKARQKQDAQQHSSAG</sequence>
<dbReference type="InterPro" id="IPR007251">
    <property type="entry name" value="Iron_permease_Fet4"/>
</dbReference>
<evidence type="ECO:0000256" key="1">
    <source>
        <dbReference type="SAM" id="Coils"/>
    </source>
</evidence>
<reference evidence="3 4" key="1">
    <citation type="submission" date="2021-11" db="EMBL/GenBank/DDBJ databases">
        <title>Genome sequence.</title>
        <authorList>
            <person name="Sun Q."/>
        </authorList>
    </citation>
    <scope>NUCLEOTIDE SEQUENCE [LARGE SCALE GENOMIC DNA]</scope>
    <source>
        <strain evidence="3 4">KCTC 12005</strain>
    </source>
</reference>
<dbReference type="Proteomes" id="UP001199260">
    <property type="component" value="Unassembled WGS sequence"/>
</dbReference>
<accession>A0AAW4XSR4</accession>
<evidence type="ECO:0000256" key="2">
    <source>
        <dbReference type="SAM" id="Phobius"/>
    </source>
</evidence>
<keyword evidence="2" id="KW-1133">Transmembrane helix</keyword>